<proteinExistence type="inferred from homology"/>
<evidence type="ECO:0000259" key="4">
    <source>
        <dbReference type="Pfam" id="PF01361"/>
    </source>
</evidence>
<dbReference type="InterPro" id="IPR004370">
    <property type="entry name" value="4-OT-like_dom"/>
</dbReference>
<evidence type="ECO:0000313" key="5">
    <source>
        <dbReference type="EMBL" id="VWB39628.1"/>
    </source>
</evidence>
<gene>
    <name evidence="5" type="ORF">BLA15945_01795</name>
</gene>
<feature type="region of interest" description="Disordered" evidence="3">
    <location>
        <begin position="1"/>
        <end position="60"/>
    </location>
</feature>
<feature type="domain" description="4-oxalocrotonate tautomerase-like" evidence="4">
    <location>
        <begin position="60"/>
        <end position="108"/>
    </location>
</feature>
<evidence type="ECO:0000256" key="2">
    <source>
        <dbReference type="ARBA" id="ARBA00023235"/>
    </source>
</evidence>
<dbReference type="PANTHER" id="PTHR35530:SF1">
    <property type="entry name" value="2-HYDROXYMUCONATE TAUTOMERASE"/>
    <property type="match status" value="1"/>
</dbReference>
<dbReference type="InterPro" id="IPR014347">
    <property type="entry name" value="Tautomerase/MIF_sf"/>
</dbReference>
<dbReference type="AlphaFoldDB" id="A0A6P2J7C1"/>
<organism evidence="5 6">
    <name type="scientific">Burkholderia lata (strain ATCC 17760 / DSM 23089 / LMG 22485 / NCIMB 9086 / R18194 / 383)</name>
    <dbReference type="NCBI Taxonomy" id="482957"/>
    <lineage>
        <taxon>Bacteria</taxon>
        <taxon>Pseudomonadati</taxon>
        <taxon>Pseudomonadota</taxon>
        <taxon>Betaproteobacteria</taxon>
        <taxon>Burkholderiales</taxon>
        <taxon>Burkholderiaceae</taxon>
        <taxon>Burkholderia</taxon>
        <taxon>Burkholderia cepacia complex</taxon>
    </lineage>
</organism>
<dbReference type="Pfam" id="PF01361">
    <property type="entry name" value="Tautomerase"/>
    <property type="match status" value="2"/>
</dbReference>
<dbReference type="Proteomes" id="UP000494174">
    <property type="component" value="Unassembled WGS sequence"/>
</dbReference>
<keyword evidence="2" id="KW-0413">Isomerase</keyword>
<dbReference type="Gene3D" id="3.30.429.10">
    <property type="entry name" value="Macrophage Migration Inhibitory Factor"/>
    <property type="match status" value="2"/>
</dbReference>
<dbReference type="SUPFAM" id="SSF55331">
    <property type="entry name" value="Tautomerase/MIF"/>
    <property type="match status" value="1"/>
</dbReference>
<comment type="similarity">
    <text evidence="1">Belongs to the 4-oxalocrotonate tautomerase family.</text>
</comment>
<accession>A0A6P2J7C1</accession>
<protein>
    <submittedName>
        <fullName evidence="5">4-oxalocrotonate tautomerase</fullName>
    </submittedName>
</protein>
<reference evidence="5 6" key="1">
    <citation type="submission" date="2019-09" db="EMBL/GenBank/DDBJ databases">
        <authorList>
            <person name="Depoorter E."/>
        </authorList>
    </citation>
    <scope>NUCLEOTIDE SEQUENCE [LARGE SCALE GENOMIC DNA]</scope>
    <source>
        <strain evidence="5">R-15945</strain>
    </source>
</reference>
<evidence type="ECO:0000256" key="3">
    <source>
        <dbReference type="SAM" id="MobiDB-lite"/>
    </source>
</evidence>
<sequence>MSRPPSPVSGHRFAHRQRNGEPATFTCKRPPVRRRQGNGEPATFTFPDDHAHTRSFPAAGHDDARKAELIARLSNATVDAIGAPLESVRVLLTELPATHIGLGGRSAADGAPPSLPVIVAILIAGRTDEQKRALIAALSETSASVLDAPLPATRVMIKDIPNTDFGIGGLTARALGR</sequence>
<dbReference type="GO" id="GO:0016853">
    <property type="term" value="F:isomerase activity"/>
    <property type="evidence" value="ECO:0007669"/>
    <property type="project" value="UniProtKB-KW"/>
</dbReference>
<evidence type="ECO:0000313" key="6">
    <source>
        <dbReference type="Proteomes" id="UP000494174"/>
    </source>
</evidence>
<evidence type="ECO:0000256" key="1">
    <source>
        <dbReference type="ARBA" id="ARBA00006723"/>
    </source>
</evidence>
<dbReference type="EMBL" id="CABVPU010000005">
    <property type="protein sequence ID" value="VWB39628.1"/>
    <property type="molecule type" value="Genomic_DNA"/>
</dbReference>
<name>A0A6P2J7C1_BURL3</name>
<dbReference type="PANTHER" id="PTHR35530">
    <property type="entry name" value="TAUTOMERASE-RELATED"/>
    <property type="match status" value="1"/>
</dbReference>
<feature type="domain" description="4-oxalocrotonate tautomerase-like" evidence="4">
    <location>
        <begin position="122"/>
        <end position="170"/>
    </location>
</feature>